<accession>A0A8J2LW59</accession>
<comment type="caution">
    <text evidence="1">The sequence shown here is derived from an EMBL/GenBank/DDBJ whole genome shotgun (WGS) entry which is preliminary data.</text>
</comment>
<dbReference type="Proteomes" id="UP000746747">
    <property type="component" value="Unassembled WGS sequence"/>
</dbReference>
<dbReference type="GO" id="GO:0000166">
    <property type="term" value="F:nucleotide binding"/>
    <property type="evidence" value="ECO:0007669"/>
    <property type="project" value="InterPro"/>
</dbReference>
<sequence length="327" mass="37479">MLPSLVRKMVCCSVQTGNLLKKGYRTRSNFNRQRRLELFCSELKRQARVYEKKVEKVFWTIESEADSDPVKVLMNRNISTYRDCMKHISRLKADRMALAYANGSYKSVLEKLSGNGKMTPLDYKCQNKHHANAVNMVAYWRTCAFLLGAVIDRAFAVDVQLVGPSKVDYHSGRFEYIARIENQENWTPNSENLFALTEKAIGEYIAKPLVVEPLLVSLEFAVDLFDSNVWKQKLVHEVKHETEDGKQGVIIYRMGDFVDLTYGPLIPHTSHIDKFALTKVEQEGSEYCFVGVSVPKELKCSSYSWDLICNASVMPPVKRRKLLEAFI</sequence>
<keyword evidence="2" id="KW-1185">Reference proteome</keyword>
<dbReference type="SUPFAM" id="SSF55186">
    <property type="entry name" value="ThrRS/AlaRS common domain"/>
    <property type="match status" value="1"/>
</dbReference>
<evidence type="ECO:0000313" key="2">
    <source>
        <dbReference type="Proteomes" id="UP000746747"/>
    </source>
</evidence>
<name>A0A8J2LW59_9BILA</name>
<protein>
    <submittedName>
        <fullName evidence="1">Uncharacterized protein</fullName>
    </submittedName>
</protein>
<dbReference type="AlphaFoldDB" id="A0A8J2LW59"/>
<gene>
    <name evidence="1" type="ORF">CJOHNSTONI_LOCUS1520</name>
</gene>
<dbReference type="Gene3D" id="3.30.980.10">
    <property type="entry name" value="Threonyl-trna Synthetase, Chain A, domain 2"/>
    <property type="match status" value="1"/>
</dbReference>
<dbReference type="EMBL" id="CAKAEH010000463">
    <property type="protein sequence ID" value="CAG9531092.1"/>
    <property type="molecule type" value="Genomic_DNA"/>
</dbReference>
<dbReference type="InterPro" id="IPR018163">
    <property type="entry name" value="Thr/Ala-tRNA-synth_IIc_edit"/>
</dbReference>
<dbReference type="OrthoDB" id="5870821at2759"/>
<proteinExistence type="predicted"/>
<evidence type="ECO:0000313" key="1">
    <source>
        <dbReference type="EMBL" id="CAG9531092.1"/>
    </source>
</evidence>
<reference evidence="1" key="1">
    <citation type="submission" date="2021-09" db="EMBL/GenBank/DDBJ databases">
        <authorList>
            <consortium name="Pathogen Informatics"/>
        </authorList>
    </citation>
    <scope>NUCLEOTIDE SEQUENCE</scope>
</reference>
<organism evidence="1 2">
    <name type="scientific">Cercopithifilaria johnstoni</name>
    <dbReference type="NCBI Taxonomy" id="2874296"/>
    <lineage>
        <taxon>Eukaryota</taxon>
        <taxon>Metazoa</taxon>
        <taxon>Ecdysozoa</taxon>
        <taxon>Nematoda</taxon>
        <taxon>Chromadorea</taxon>
        <taxon>Rhabditida</taxon>
        <taxon>Spirurina</taxon>
        <taxon>Spiruromorpha</taxon>
        <taxon>Filarioidea</taxon>
        <taxon>Onchocercidae</taxon>
        <taxon>Cercopithifilaria</taxon>
    </lineage>
</organism>